<comment type="caution">
    <text evidence="1">The sequence shown here is derived from an EMBL/GenBank/DDBJ whole genome shotgun (WGS) entry which is preliminary data.</text>
</comment>
<dbReference type="Proteomes" id="UP000713880">
    <property type="component" value="Unassembled WGS sequence"/>
</dbReference>
<dbReference type="PANTHER" id="PTHR42867">
    <property type="entry name" value="MEMBRANE PROTEIN-RELATED"/>
    <property type="match status" value="1"/>
</dbReference>
<evidence type="ECO:0000313" key="1">
    <source>
        <dbReference type="EMBL" id="MBM6827156.1"/>
    </source>
</evidence>
<reference evidence="1" key="2">
    <citation type="journal article" date="2021" name="Sci. Rep.">
        <title>The distribution of antibiotic resistance genes in chicken gut microbiota commensals.</title>
        <authorList>
            <person name="Juricova H."/>
            <person name="Matiasovicova J."/>
            <person name="Kubasova T."/>
            <person name="Cejkova D."/>
            <person name="Rychlik I."/>
        </authorList>
    </citation>
    <scope>NUCLEOTIDE SEQUENCE</scope>
    <source>
        <strain evidence="1">An420c</strain>
    </source>
</reference>
<keyword evidence="2" id="KW-1185">Reference proteome</keyword>
<reference evidence="1" key="1">
    <citation type="submission" date="2020-08" db="EMBL/GenBank/DDBJ databases">
        <authorList>
            <person name="Cejkova D."/>
            <person name="Kubasova T."/>
            <person name="Jahodarova E."/>
            <person name="Rychlik I."/>
        </authorList>
    </citation>
    <scope>NUCLEOTIDE SEQUENCE</scope>
    <source>
        <strain evidence="1">An420c</strain>
    </source>
</reference>
<protein>
    <submittedName>
        <fullName evidence="1">DUF1385 domain-containing protein</fullName>
    </submittedName>
</protein>
<name>A0A939BCB5_9CLOT</name>
<evidence type="ECO:0000313" key="2">
    <source>
        <dbReference type="Proteomes" id="UP000713880"/>
    </source>
</evidence>
<dbReference type="InterPro" id="IPR010787">
    <property type="entry name" value="DUF1385"/>
</dbReference>
<dbReference type="AlphaFoldDB" id="A0A939BCB5"/>
<gene>
    <name evidence="1" type="ORF">H6A13_08640</name>
</gene>
<sequence length="313" mass="35454">MKSSNIGGQAVLEGIMMKHKDEYAVAVRKSDGEIIVEKNVYHSIAGRAKGLTKIPFIRGIFNFIDSLVLGIRTLTYSASFFEDEEEEQRELSREEEKKREQQEKWLMRGTVAFSVIVAVAIFMVLPYFLSSVLEPGIPSYHVRTLVEGLIRIGIFVLYILLISRMEDIQRTFMYHGAEHKCINCIEHGLPLTVENVRNSSRQHKRCGTSFLFFVLAISILLLFLIQVESTGMRVLIRILLLPVIAGISYEVLKLAGNSDNPLINLLSRPGLAIQKLTTKEPDDSMIEVAIQAVEAVFDWRAYERENFDTAADL</sequence>
<accession>A0A939BCB5</accession>
<dbReference type="EMBL" id="JACJLV010000026">
    <property type="protein sequence ID" value="MBM6827156.1"/>
    <property type="molecule type" value="Genomic_DNA"/>
</dbReference>
<proteinExistence type="predicted"/>
<dbReference type="Pfam" id="PF07136">
    <property type="entry name" value="DUF1385"/>
    <property type="match status" value="1"/>
</dbReference>
<organism evidence="1 2">
    <name type="scientific">Mordavella massiliensis</name>
    <dbReference type="NCBI Taxonomy" id="1871024"/>
    <lineage>
        <taxon>Bacteria</taxon>
        <taxon>Bacillati</taxon>
        <taxon>Bacillota</taxon>
        <taxon>Clostridia</taxon>
        <taxon>Eubacteriales</taxon>
        <taxon>Clostridiaceae</taxon>
        <taxon>Mordavella</taxon>
    </lineage>
</organism>
<dbReference type="PANTHER" id="PTHR42867:SF1">
    <property type="entry name" value="MEMBRANE PROTEIN-RELATED"/>
    <property type="match status" value="1"/>
</dbReference>
<dbReference type="RefSeq" id="WP_204909196.1">
    <property type="nucleotide sequence ID" value="NZ_JACJLV010000026.1"/>
</dbReference>